<dbReference type="Gene3D" id="1.20.1600.10">
    <property type="entry name" value="Outer membrane efflux proteins (OEP)"/>
    <property type="match status" value="1"/>
</dbReference>
<accession>A0A9X8M9U9</accession>
<comment type="caution">
    <text evidence="10">The sequence shown here is derived from an EMBL/GenBank/DDBJ whole genome shotgun (WGS) entry which is preliminary data.</text>
</comment>
<evidence type="ECO:0000256" key="1">
    <source>
        <dbReference type="ARBA" id="ARBA00004459"/>
    </source>
</evidence>
<comment type="subcellular location">
    <subcellularLocation>
        <location evidence="1 9">Cell outer membrane</location>
        <topology evidence="1 9">Lipid-anchor</topology>
    </subcellularLocation>
</comment>
<dbReference type="AlphaFoldDB" id="A0A9X8M9U9"/>
<evidence type="ECO:0000256" key="8">
    <source>
        <dbReference type="ARBA" id="ARBA00023288"/>
    </source>
</evidence>
<dbReference type="SUPFAM" id="SSF56954">
    <property type="entry name" value="Outer membrane efflux proteins (OEP)"/>
    <property type="match status" value="1"/>
</dbReference>
<dbReference type="InterPro" id="IPR010131">
    <property type="entry name" value="MdtP/NodT-like"/>
</dbReference>
<protein>
    <submittedName>
        <fullName evidence="10">Outer membrane protein, multidrug efflux system</fullName>
    </submittedName>
</protein>
<evidence type="ECO:0000256" key="7">
    <source>
        <dbReference type="ARBA" id="ARBA00023237"/>
    </source>
</evidence>
<dbReference type="Proteomes" id="UP000183210">
    <property type="component" value="Unassembled WGS sequence"/>
</dbReference>
<evidence type="ECO:0000256" key="5">
    <source>
        <dbReference type="ARBA" id="ARBA00023136"/>
    </source>
</evidence>
<organism evidence="10 11">
    <name type="scientific">Pseudomonas lutea</name>
    <dbReference type="NCBI Taxonomy" id="243924"/>
    <lineage>
        <taxon>Bacteria</taxon>
        <taxon>Pseudomonadati</taxon>
        <taxon>Pseudomonadota</taxon>
        <taxon>Gammaproteobacteria</taxon>
        <taxon>Pseudomonadales</taxon>
        <taxon>Pseudomonadaceae</taxon>
        <taxon>Pseudomonas</taxon>
    </lineage>
</organism>
<keyword evidence="8 9" id="KW-0449">Lipoprotein</keyword>
<dbReference type="EMBL" id="FOEV01000002">
    <property type="protein sequence ID" value="SEP86194.1"/>
    <property type="molecule type" value="Genomic_DNA"/>
</dbReference>
<keyword evidence="7" id="KW-0998">Cell outer membrane</keyword>
<keyword evidence="3 9" id="KW-1134">Transmembrane beta strand</keyword>
<sequence>MSMKKSLLSIAIGAVLLSGCTLIPDYERPASPVENAWPQGEAYKGNPTSSGSEYTADIGWREFYSDPQLQRLIQVALDNNRDLRQAALNVRLYQAQYRIQRAELFPTIGVNANGSRTRTPADMSSAAAIQELLQSTGQAGAGSSRSGSINSQYTVTLGMSAYELDLFGRLRSLNEQALQSYFATVEARRSTQISLISEVANAYFTWKTDQKLLQLTRDTLDAYQRSFDLTKRLLDNGVGSGLDLRQSRTALEGARASLAQYTRQEAQDRNALGLLLGAPLPTDLPAGKSLDDNDLLAKLPAGLPSQLLQRRPDVLQAELNLKAANANIGAARAAFFPSISLTAQGGTGSRELSGLFDAHSGYWTFAPSINIPIFTAGSLKASLDAAKIQKDINIAAYEKAIQTAFREVSDSLAAQGTYDDQLQAQRDLVTASQEYYDLAEKRYRQGIDNYLTVLDAQRSLYSAQEQLLADRLNQLSSSVTLYKALGGGWLERTTDNNVSATPAITSKR</sequence>
<dbReference type="GO" id="GO:0009279">
    <property type="term" value="C:cell outer membrane"/>
    <property type="evidence" value="ECO:0007669"/>
    <property type="project" value="UniProtKB-SubCell"/>
</dbReference>
<proteinExistence type="inferred from homology"/>
<keyword evidence="5 9" id="KW-0472">Membrane</keyword>
<dbReference type="PANTHER" id="PTHR30203">
    <property type="entry name" value="OUTER MEMBRANE CATION EFFLUX PROTEIN"/>
    <property type="match status" value="1"/>
</dbReference>
<gene>
    <name evidence="10" type="ORF">SAMN05216409_102368</name>
</gene>
<evidence type="ECO:0000256" key="4">
    <source>
        <dbReference type="ARBA" id="ARBA00022692"/>
    </source>
</evidence>
<keyword evidence="6 9" id="KW-0564">Palmitate</keyword>
<evidence type="ECO:0000313" key="10">
    <source>
        <dbReference type="EMBL" id="SEP86194.1"/>
    </source>
</evidence>
<dbReference type="NCBIfam" id="TIGR01845">
    <property type="entry name" value="outer_NodT"/>
    <property type="match status" value="1"/>
</dbReference>
<keyword evidence="4 9" id="KW-0812">Transmembrane</keyword>
<name>A0A9X8M9U9_9PSED</name>
<evidence type="ECO:0000256" key="3">
    <source>
        <dbReference type="ARBA" id="ARBA00022452"/>
    </source>
</evidence>
<dbReference type="Gene3D" id="2.20.200.10">
    <property type="entry name" value="Outer membrane efflux proteins (OEP)"/>
    <property type="match status" value="1"/>
</dbReference>
<reference evidence="10 11" key="1">
    <citation type="submission" date="2016-10" db="EMBL/GenBank/DDBJ databases">
        <authorList>
            <person name="Varghese N."/>
            <person name="Submissions S."/>
        </authorList>
    </citation>
    <scope>NUCLEOTIDE SEQUENCE [LARGE SCALE GENOMIC DNA]</scope>
    <source>
        <strain evidence="10 11">LMG 21974</strain>
    </source>
</reference>
<evidence type="ECO:0000256" key="2">
    <source>
        <dbReference type="ARBA" id="ARBA00007613"/>
    </source>
</evidence>
<dbReference type="Pfam" id="PF02321">
    <property type="entry name" value="OEP"/>
    <property type="match status" value="2"/>
</dbReference>
<evidence type="ECO:0000256" key="6">
    <source>
        <dbReference type="ARBA" id="ARBA00023139"/>
    </source>
</evidence>
<dbReference type="PANTHER" id="PTHR30203:SF32">
    <property type="entry name" value="CATION EFFLUX SYSTEM PROTEIN CUSC"/>
    <property type="match status" value="1"/>
</dbReference>
<dbReference type="GO" id="GO:0015562">
    <property type="term" value="F:efflux transmembrane transporter activity"/>
    <property type="evidence" value="ECO:0007669"/>
    <property type="project" value="InterPro"/>
</dbReference>
<comment type="similarity">
    <text evidence="2 9">Belongs to the outer membrane factor (OMF) (TC 1.B.17) family.</text>
</comment>
<dbReference type="PROSITE" id="PS51257">
    <property type="entry name" value="PROKAR_LIPOPROTEIN"/>
    <property type="match status" value="1"/>
</dbReference>
<evidence type="ECO:0000313" key="11">
    <source>
        <dbReference type="Proteomes" id="UP000183210"/>
    </source>
</evidence>
<dbReference type="InterPro" id="IPR003423">
    <property type="entry name" value="OMP_efflux"/>
</dbReference>
<evidence type="ECO:0000256" key="9">
    <source>
        <dbReference type="RuleBase" id="RU362097"/>
    </source>
</evidence>